<name>A0A014NAQ9_9HYPO</name>
<protein>
    <submittedName>
        <fullName evidence="1">Uncharacterized protein</fullName>
    </submittedName>
</protein>
<sequence length="101" mass="11036">MAALNRPIFNPTRRCEAARQACLLGTVNPGSNYTGAVGTPLLREPHPTDQYVGPAIRRPSGVDDPPSAKSCMRGSRSVSWNIYIFFTEYGCNLGWVYTGTI</sequence>
<accession>A0A014NAQ9</accession>
<proteinExistence type="predicted"/>
<dbReference type="HOGENOM" id="CLU_2292342_0_0_1"/>
<evidence type="ECO:0000313" key="1">
    <source>
        <dbReference type="EMBL" id="EXU97971.1"/>
    </source>
</evidence>
<organism evidence="1 2">
    <name type="scientific">Metarhizium robertsii</name>
    <dbReference type="NCBI Taxonomy" id="568076"/>
    <lineage>
        <taxon>Eukaryota</taxon>
        <taxon>Fungi</taxon>
        <taxon>Dikarya</taxon>
        <taxon>Ascomycota</taxon>
        <taxon>Pezizomycotina</taxon>
        <taxon>Sordariomycetes</taxon>
        <taxon>Hypocreomycetidae</taxon>
        <taxon>Hypocreales</taxon>
        <taxon>Clavicipitaceae</taxon>
        <taxon>Metarhizium</taxon>
    </lineage>
</organism>
<evidence type="ECO:0000313" key="2">
    <source>
        <dbReference type="Proteomes" id="UP000030151"/>
    </source>
</evidence>
<dbReference type="Proteomes" id="UP000030151">
    <property type="component" value="Unassembled WGS sequence"/>
</dbReference>
<reference evidence="1 2" key="1">
    <citation type="submission" date="2014-02" db="EMBL/GenBank/DDBJ databases">
        <title>The genome sequence of the entomopathogenic fungus Metarhizium robertsii ARSEF 2575.</title>
        <authorList>
            <person name="Giuliano Garisto Donzelli B."/>
            <person name="Roe B.A."/>
            <person name="Macmil S.L."/>
            <person name="Krasnoff S.B."/>
            <person name="Gibson D.M."/>
        </authorList>
    </citation>
    <scope>NUCLEOTIDE SEQUENCE [LARGE SCALE GENOMIC DNA]</scope>
    <source>
        <strain evidence="1 2">ARSEF 2575</strain>
    </source>
</reference>
<comment type="caution">
    <text evidence="1">The sequence shown here is derived from an EMBL/GenBank/DDBJ whole genome shotgun (WGS) entry which is preliminary data.</text>
</comment>
<dbReference type="AlphaFoldDB" id="A0A014NAQ9"/>
<gene>
    <name evidence="1" type="ORF">X797_008970</name>
</gene>
<dbReference type="EMBL" id="JELW01000031">
    <property type="protein sequence ID" value="EXU97971.1"/>
    <property type="molecule type" value="Genomic_DNA"/>
</dbReference>